<dbReference type="NCBIfam" id="TIGR01352">
    <property type="entry name" value="tonB_Cterm"/>
    <property type="match status" value="1"/>
</dbReference>
<comment type="caution">
    <text evidence="7">The sequence shown here is derived from an EMBL/GenBank/DDBJ whole genome shotgun (WGS) entry which is preliminary data.</text>
</comment>
<evidence type="ECO:0000259" key="6">
    <source>
        <dbReference type="PROSITE" id="PS52015"/>
    </source>
</evidence>
<dbReference type="InterPro" id="IPR006260">
    <property type="entry name" value="TonB/TolA_C"/>
</dbReference>
<organism evidence="7 8">
    <name type="scientific">Bartonella pachyuromydis</name>
    <dbReference type="NCBI Taxonomy" id="931097"/>
    <lineage>
        <taxon>Bacteria</taxon>
        <taxon>Pseudomonadati</taxon>
        <taxon>Pseudomonadota</taxon>
        <taxon>Alphaproteobacteria</taxon>
        <taxon>Hyphomicrobiales</taxon>
        <taxon>Bartonellaceae</taxon>
        <taxon>Bartonella</taxon>
    </lineage>
</organism>
<feature type="transmembrane region" description="Helical" evidence="5">
    <location>
        <begin position="26"/>
        <end position="49"/>
    </location>
</feature>
<dbReference type="SUPFAM" id="SSF74653">
    <property type="entry name" value="TolA/TonB C-terminal domain"/>
    <property type="match status" value="1"/>
</dbReference>
<evidence type="ECO:0000256" key="5">
    <source>
        <dbReference type="SAM" id="Phobius"/>
    </source>
</evidence>
<dbReference type="Proteomes" id="UP001501699">
    <property type="component" value="Unassembled WGS sequence"/>
</dbReference>
<comment type="subcellular location">
    <subcellularLocation>
        <location evidence="1">Membrane</location>
        <topology evidence="1">Single-pass membrane protein</topology>
    </subcellularLocation>
</comment>
<evidence type="ECO:0000256" key="3">
    <source>
        <dbReference type="ARBA" id="ARBA00022989"/>
    </source>
</evidence>
<name>A0ABP8VG35_9HYPH</name>
<proteinExistence type="predicted"/>
<accession>A0ABP8VG35</accession>
<evidence type="ECO:0000256" key="2">
    <source>
        <dbReference type="ARBA" id="ARBA00022692"/>
    </source>
</evidence>
<reference evidence="8" key="1">
    <citation type="journal article" date="2019" name="Int. J. Syst. Evol. Microbiol.">
        <title>The Global Catalogue of Microorganisms (GCM) 10K type strain sequencing project: providing services to taxonomists for standard genome sequencing and annotation.</title>
        <authorList>
            <consortium name="The Broad Institute Genomics Platform"/>
            <consortium name="The Broad Institute Genome Sequencing Center for Infectious Disease"/>
            <person name="Wu L."/>
            <person name="Ma J."/>
        </authorList>
    </citation>
    <scope>NUCLEOTIDE SEQUENCE [LARGE SCALE GENOMIC DNA]</scope>
    <source>
        <strain evidence="8">JCM 17714</strain>
    </source>
</reference>
<dbReference type="EMBL" id="BAABJA010000002">
    <property type="protein sequence ID" value="GAA4659910.1"/>
    <property type="molecule type" value="Genomic_DNA"/>
</dbReference>
<dbReference type="Pfam" id="PF13103">
    <property type="entry name" value="TonB_2"/>
    <property type="match status" value="1"/>
</dbReference>
<evidence type="ECO:0000256" key="1">
    <source>
        <dbReference type="ARBA" id="ARBA00004167"/>
    </source>
</evidence>
<sequence length="276" mass="30482">MKIAPSIRFKIAAEETMIFVNTRRLLALWIGGFICAVSLHMALGAQFYFSDTGVGNGMLSSPIMLTFVQEPLYSDVDTDSPDIDTDLSNVSTEPEVLPLDFSEQDSEISEAVDEVQSEDLQYTVEKDDFNVLKSLEDPFPQKDEHKVHDKKAVPQKAMLKQPTVIKSVRSSVAAQGGDTAARADALLREWLTKVQAQLEKQKSYVVGQRISRTKGTVTLEFRVHEQGSVFSSRVVASAGDLELDRLAIAALQRVGSFPPPPPSKVNKIIRVSLIFN</sequence>
<keyword evidence="2 5" id="KW-0812">Transmembrane</keyword>
<dbReference type="PROSITE" id="PS52015">
    <property type="entry name" value="TONB_CTD"/>
    <property type="match status" value="1"/>
</dbReference>
<feature type="domain" description="TonB C-terminal" evidence="6">
    <location>
        <begin position="189"/>
        <end position="276"/>
    </location>
</feature>
<dbReference type="InterPro" id="IPR037682">
    <property type="entry name" value="TonB_C"/>
</dbReference>
<keyword evidence="3 5" id="KW-1133">Transmembrane helix</keyword>
<evidence type="ECO:0000313" key="8">
    <source>
        <dbReference type="Proteomes" id="UP001501699"/>
    </source>
</evidence>
<protein>
    <recommendedName>
        <fullName evidence="6">TonB C-terminal domain-containing protein</fullName>
    </recommendedName>
</protein>
<keyword evidence="8" id="KW-1185">Reference proteome</keyword>
<evidence type="ECO:0000313" key="7">
    <source>
        <dbReference type="EMBL" id="GAA4659910.1"/>
    </source>
</evidence>
<dbReference type="Gene3D" id="3.30.1150.10">
    <property type="match status" value="1"/>
</dbReference>
<gene>
    <name evidence="7" type="ORF">GCM10023262_04570</name>
</gene>
<evidence type="ECO:0000256" key="4">
    <source>
        <dbReference type="ARBA" id="ARBA00023136"/>
    </source>
</evidence>
<keyword evidence="4 5" id="KW-0472">Membrane</keyword>